<dbReference type="EMBL" id="BPLR01018587">
    <property type="protein sequence ID" value="GIZ00795.1"/>
    <property type="molecule type" value="Genomic_DNA"/>
</dbReference>
<accession>A0AAV4Y1D4</accession>
<evidence type="ECO:0000313" key="2">
    <source>
        <dbReference type="Proteomes" id="UP001054945"/>
    </source>
</evidence>
<proteinExistence type="predicted"/>
<reference evidence="1 2" key="1">
    <citation type="submission" date="2021-06" db="EMBL/GenBank/DDBJ databases">
        <title>Caerostris extrusa draft genome.</title>
        <authorList>
            <person name="Kono N."/>
            <person name="Arakawa K."/>
        </authorList>
    </citation>
    <scope>NUCLEOTIDE SEQUENCE [LARGE SCALE GENOMIC DNA]</scope>
</reference>
<sequence>MRKSTYKCTFGRTSRVLSVDRRVPTLSLIMSPHFDPPPLDNSIPFHCSFPNGRDDFLNSKKGKETPPPLPSSPFSCVKEFERLENPKMRPSRNKRKSFVFTTPISRRIVCSISFQFFQKKVGEGGSKS</sequence>
<name>A0AAV4Y1D4_CAEEX</name>
<protein>
    <submittedName>
        <fullName evidence="1">Uncharacterized protein</fullName>
    </submittedName>
</protein>
<dbReference type="Proteomes" id="UP001054945">
    <property type="component" value="Unassembled WGS sequence"/>
</dbReference>
<gene>
    <name evidence="1" type="ORF">CEXT_803931</name>
</gene>
<dbReference type="AlphaFoldDB" id="A0AAV4Y1D4"/>
<evidence type="ECO:0000313" key="1">
    <source>
        <dbReference type="EMBL" id="GIZ00795.1"/>
    </source>
</evidence>
<comment type="caution">
    <text evidence="1">The sequence shown here is derived from an EMBL/GenBank/DDBJ whole genome shotgun (WGS) entry which is preliminary data.</text>
</comment>
<keyword evidence="2" id="KW-1185">Reference proteome</keyword>
<organism evidence="1 2">
    <name type="scientific">Caerostris extrusa</name>
    <name type="common">Bark spider</name>
    <name type="synonym">Caerostris bankana</name>
    <dbReference type="NCBI Taxonomy" id="172846"/>
    <lineage>
        <taxon>Eukaryota</taxon>
        <taxon>Metazoa</taxon>
        <taxon>Ecdysozoa</taxon>
        <taxon>Arthropoda</taxon>
        <taxon>Chelicerata</taxon>
        <taxon>Arachnida</taxon>
        <taxon>Araneae</taxon>
        <taxon>Araneomorphae</taxon>
        <taxon>Entelegynae</taxon>
        <taxon>Araneoidea</taxon>
        <taxon>Araneidae</taxon>
        <taxon>Caerostris</taxon>
    </lineage>
</organism>